<proteinExistence type="predicted"/>
<reference evidence="1" key="1">
    <citation type="submission" date="2022-04" db="EMBL/GenBank/DDBJ databases">
        <title>Jade perch genome.</title>
        <authorList>
            <person name="Chao B."/>
        </authorList>
    </citation>
    <scope>NUCLEOTIDE SEQUENCE</scope>
    <source>
        <strain evidence="1">CB-2022</strain>
    </source>
</reference>
<protein>
    <submittedName>
        <fullName evidence="1">Uncharacterized protein</fullName>
    </submittedName>
</protein>
<comment type="caution">
    <text evidence="1">The sequence shown here is derived from an EMBL/GenBank/DDBJ whole genome shotgun (WGS) entry which is preliminary data.</text>
</comment>
<keyword evidence="2" id="KW-1185">Reference proteome</keyword>
<accession>A0ACB8X9K7</accession>
<gene>
    <name evidence="1" type="ORF">L3Q82_017083</name>
</gene>
<dbReference type="Proteomes" id="UP000831701">
    <property type="component" value="Chromosome 2"/>
</dbReference>
<organism evidence="1 2">
    <name type="scientific">Scortum barcoo</name>
    <name type="common">barcoo grunter</name>
    <dbReference type="NCBI Taxonomy" id="214431"/>
    <lineage>
        <taxon>Eukaryota</taxon>
        <taxon>Metazoa</taxon>
        <taxon>Chordata</taxon>
        <taxon>Craniata</taxon>
        <taxon>Vertebrata</taxon>
        <taxon>Euteleostomi</taxon>
        <taxon>Actinopterygii</taxon>
        <taxon>Neopterygii</taxon>
        <taxon>Teleostei</taxon>
        <taxon>Neoteleostei</taxon>
        <taxon>Acanthomorphata</taxon>
        <taxon>Eupercaria</taxon>
        <taxon>Centrarchiformes</taxon>
        <taxon>Terapontoidei</taxon>
        <taxon>Terapontidae</taxon>
        <taxon>Scortum</taxon>
    </lineage>
</organism>
<name>A0ACB8X9K7_9TELE</name>
<evidence type="ECO:0000313" key="2">
    <source>
        <dbReference type="Proteomes" id="UP000831701"/>
    </source>
</evidence>
<evidence type="ECO:0000313" key="1">
    <source>
        <dbReference type="EMBL" id="KAI3376651.1"/>
    </source>
</evidence>
<sequence>MGTQGQTLACTLLSVLLLGMTCSSHSSLVKVNKGVKVKRGQSAYLQEGDLQFHIPREKDACKVEVVLNEPITQQVGKLMPQVFDCHYLADEVKYVHDGCPFLKEDTVKLRLYRFTETETHIEVFSLHVDIMEPECSIIKLGPKSLEVPEFYGFSDSVDGNVVSFHYEKRSSLECSIHLSNHDTHLPAHGQLVTGEPEKATKRGDEPESFIHLRQQLDNKARAMCKSEDCLKGLKLVKFTKIPCDDFLVMGLKYQHIDPPSPDVDYIAIRLDLKDTRSGSIYQSEQAWIPVQIIGAMSNQPPKPSFMSMFILEVDQFILTPLSTATLDAEDEETPKQLLVFNITKPPVDGFITHLSDHTRPISSFTWLDLNDMHIAYQPPNSSHTQRRNYEVEFEVHDFYFEKSPSITVHMSVRNADTNAPRVSWNMGLSLLEGQSRPIIWEQFQIVDNDNLNAVRIITVDGLQHGRLTVRGGKGFMFTVNDIKAGVVRYHHDDSDSTKDFIIFRITDGHHQTRHKFPIKILPKDDSPPFLITNMLLDVSEGQMALLRGSTLQASDMDSSDDYILFNITRAPQAGEVMKIPGPGLTGYPVSHFLQKDLSQSMVYYRHLGNEVFDDSFEVVLSDFHDPPNLSEPQVVMVHIEPVPDQPPKEVPGSRRCLVIKETEVLHITRQQLHFVDQESPDSELTYTVTTPPFYTGPHSSSPDAGRLFLVDSIPKFTKDSIAPVLRLFTQHAVNFMKVAYMPPIMDIGPYPQHIQFVLSVTNHLGKTVTGICFNITVEPVDNQPPQVITNHLTVDEGGEGLLGPEHLLLSDVDSMEEALQVALQREPQHGALQLGGFPLNPGHAFTVQDLKRLKVRYNHDSSETLEDNIEFTATDGTNSVSFVLQVKVMPINDEVPVLVTGLKPVLSCGEGQEIVITAEYIYATDADSDNSTLAFLIARQPYHGVVLRNGVIVDRFIQADITAGTITYKHTGLEIGLTPRHDTITFVISDGEAENSAQCCSEGRPSWTRGTAEHRDSLPVYDLHITVFPVDSQPPTLTTGDIFVVDEGGTAPITASHLKASDMDTVQAELVVSLISPPQFGYIENVLPSPGFEKSNMGISIASFAYKDIIDGHVNYVQSRHQRMEPTADQFMLCVSDGKHSSAHVPFYIIINPTNDEIPEFVARNITVREGEMKQLDSSVLHAMDLDIPRNTLLFSVVKAPQHGSIIDHSSEKSVHERREARPQSLVVDFTMTDLTNGMDLMYMHDDSENMDDSFTIQLTDGKHQLHRQVMVKVLPVNDEEPRVIKVRPKSPLHLLIMMSRHTAAEPEPRLNLLSFRNNGLEVEPGQSRIISSVTLFAQDGDTPSSEVMYIFESVPTQGQLQLKEGQDWVTLTAGRNCTQEMVDMNLLRYEHTGRHSSKTQDLFVFYLLDGRNQSPPQHFHISVKDLEKGNIAIFVRPVKVSRGDRVVLTTDVLMATDGTDKPEELLYIITNPPAHGHVEYIKHPGLAISTFSQMDVAANLVAYVHDNRASTPTETFQFVVSNGKTSRNGSFEIAVEMVDRILPSLTSNKGLSVPQGSSVILAPDCLAMSDPDTPPGSLTFVLLQPPQYGRLLLSGTALTAGSNFTQRDIQELEVIYKHDGGPSQIDRFAFTASDSSNRGFLLDGRLHMEPVFFTIQIKSLDKSSPEVVRLLPLWKAELLGDQRYAIFLSSHELKAQDSDSRDEELMFCIVRQPYFGYLENIITGGFVPQCFSQIVLNKRTIAYIINPDRESLSDSLEFRVSDPLGNTGPIHTLELSWSTVELSQPECSVCEQQGTVSLDIIRKGYLAESSYITVKVCNSFFDPGVSKRSWQIEIIQDHLEEAEEMFEVLLTSPDGTVISSINKAQVTIRDSGGEQCRLQDREAPVLGGKEIRSNMYPQHGSIQLEKLPLNTDSVIWTRGDTISRPEAAEPKKKLRVLSNPKSIAPSSVFQNGTDIIYTYHGLMQMQVEDDTSPSRKGRKANIRVVSRGAEQQASAVFTKSKSDPQRKTSKPQKSGLAKEHVSTKAADGNSTPKPCVPELMGLLHFNQTTNQLFHCNGVSWKPWAPSDQMVSTQMCPQGWTFHGGYCYVLSTEHKVTWSTANRACRERYKGTLASVLSKVDMDWLWDFSGRKPFWIGLNDREGQGRWEWAGGEPVSYTNWRKMSPLSKKKRSKKCVLVWRRAKWQIRDCKTSRDFSPNRHHYKRRGAEEVTLLRFFVMDHHTSGQHSQPSHTSSFQWLSFAYQGLTEIPYETILTQTETLEVLDLSYNLLDEYPLIQKQKVKNGQRSNTEQHVAEFYLISYWNPALLGQLEKLSTLILDCNNYTSHIKFPYMPSITTLCINKNKVNNLPVFVEEIRRKFPNIKILSMMNNEAAPSYFNGGSLTQYKDYRQYVISQIPGLEILDDTEVLEKERAQARKTYKLQRSRNSSRKRKEYSSKQHVQCAEKECRKSQIPS</sequence>
<dbReference type="EMBL" id="CM041532">
    <property type="protein sequence ID" value="KAI3376651.1"/>
    <property type="molecule type" value="Genomic_DNA"/>
</dbReference>